<name>A0A0G4NQA9_VERLO</name>
<evidence type="ECO:0000313" key="1">
    <source>
        <dbReference type="EMBL" id="CRK48516.1"/>
    </source>
</evidence>
<accession>A0A0G4NQA9</accession>
<evidence type="ECO:0000313" key="2">
    <source>
        <dbReference type="Proteomes" id="UP000045706"/>
    </source>
</evidence>
<organism evidence="1 2">
    <name type="scientific">Verticillium longisporum</name>
    <name type="common">Verticillium dahliae var. longisporum</name>
    <dbReference type="NCBI Taxonomy" id="100787"/>
    <lineage>
        <taxon>Eukaryota</taxon>
        <taxon>Fungi</taxon>
        <taxon>Dikarya</taxon>
        <taxon>Ascomycota</taxon>
        <taxon>Pezizomycotina</taxon>
        <taxon>Sordariomycetes</taxon>
        <taxon>Hypocreomycetidae</taxon>
        <taxon>Glomerellales</taxon>
        <taxon>Plectosphaerellaceae</taxon>
        <taxon>Verticillium</taxon>
    </lineage>
</organism>
<gene>
    <name evidence="1" type="ORF">BN1723_008056</name>
</gene>
<dbReference type="Proteomes" id="UP000045706">
    <property type="component" value="Unassembled WGS sequence"/>
</dbReference>
<dbReference type="EMBL" id="CVQI01037606">
    <property type="protein sequence ID" value="CRK48516.1"/>
    <property type="molecule type" value="Genomic_DNA"/>
</dbReference>
<proteinExistence type="predicted"/>
<reference evidence="2" key="1">
    <citation type="submission" date="2015-05" db="EMBL/GenBank/DDBJ databases">
        <authorList>
            <person name="Fogelqvist Johan"/>
        </authorList>
    </citation>
    <scope>NUCLEOTIDE SEQUENCE [LARGE SCALE GENOMIC DNA]</scope>
</reference>
<dbReference type="AlphaFoldDB" id="A0A0G4NQA9"/>
<sequence length="61" mass="6862">MLIVFGEPRARTDSAEKLQPSVLSGCYMLYGEYEVDALARENRGSREMAGLNHWARGRCAK</sequence>
<protein>
    <submittedName>
        <fullName evidence="1">Uncharacterized protein</fullName>
    </submittedName>
</protein>